<feature type="region of interest" description="Disordered" evidence="1">
    <location>
        <begin position="252"/>
        <end position="305"/>
    </location>
</feature>
<keyword evidence="5" id="KW-1185">Reference proteome</keyword>
<keyword evidence="2" id="KW-0812">Transmembrane</keyword>
<feature type="chain" id="PRO_5041931485" evidence="3">
    <location>
        <begin position="30"/>
        <end position="421"/>
    </location>
</feature>
<feature type="transmembrane region" description="Helical" evidence="2">
    <location>
        <begin position="156"/>
        <end position="178"/>
    </location>
</feature>
<feature type="compositionally biased region" description="Low complexity" evidence="1">
    <location>
        <begin position="266"/>
        <end position="281"/>
    </location>
</feature>
<organism evidence="4 5">
    <name type="scientific">Geranomyces variabilis</name>
    <dbReference type="NCBI Taxonomy" id="109894"/>
    <lineage>
        <taxon>Eukaryota</taxon>
        <taxon>Fungi</taxon>
        <taxon>Fungi incertae sedis</taxon>
        <taxon>Chytridiomycota</taxon>
        <taxon>Chytridiomycota incertae sedis</taxon>
        <taxon>Chytridiomycetes</taxon>
        <taxon>Spizellomycetales</taxon>
        <taxon>Powellomycetaceae</taxon>
        <taxon>Geranomyces</taxon>
    </lineage>
</organism>
<evidence type="ECO:0000256" key="2">
    <source>
        <dbReference type="SAM" id="Phobius"/>
    </source>
</evidence>
<evidence type="ECO:0000313" key="5">
    <source>
        <dbReference type="Proteomes" id="UP001212152"/>
    </source>
</evidence>
<dbReference type="AlphaFoldDB" id="A0AAD5TKS0"/>
<protein>
    <submittedName>
        <fullName evidence="4">Uncharacterized protein</fullName>
    </submittedName>
</protein>
<reference evidence="4" key="1">
    <citation type="submission" date="2020-05" db="EMBL/GenBank/DDBJ databases">
        <title>Phylogenomic resolution of chytrid fungi.</title>
        <authorList>
            <person name="Stajich J.E."/>
            <person name="Amses K."/>
            <person name="Simmons R."/>
            <person name="Seto K."/>
            <person name="Myers J."/>
            <person name="Bonds A."/>
            <person name="Quandt C.A."/>
            <person name="Barry K."/>
            <person name="Liu P."/>
            <person name="Grigoriev I."/>
            <person name="Longcore J.E."/>
            <person name="James T.Y."/>
        </authorList>
    </citation>
    <scope>NUCLEOTIDE SEQUENCE</scope>
    <source>
        <strain evidence="4">JEL0379</strain>
    </source>
</reference>
<evidence type="ECO:0000313" key="4">
    <source>
        <dbReference type="EMBL" id="KAJ3178947.1"/>
    </source>
</evidence>
<feature type="region of interest" description="Disordered" evidence="1">
    <location>
        <begin position="319"/>
        <end position="421"/>
    </location>
</feature>
<proteinExistence type="predicted"/>
<keyword evidence="2" id="KW-0472">Membrane</keyword>
<feature type="signal peptide" evidence="3">
    <location>
        <begin position="1"/>
        <end position="29"/>
    </location>
</feature>
<keyword evidence="3" id="KW-0732">Signal</keyword>
<dbReference type="Proteomes" id="UP001212152">
    <property type="component" value="Unassembled WGS sequence"/>
</dbReference>
<keyword evidence="2" id="KW-1133">Transmembrane helix</keyword>
<evidence type="ECO:0000256" key="1">
    <source>
        <dbReference type="SAM" id="MobiDB-lite"/>
    </source>
</evidence>
<gene>
    <name evidence="4" type="ORF">HDU87_003216</name>
</gene>
<feature type="transmembrane region" description="Helical" evidence="2">
    <location>
        <begin position="217"/>
        <end position="239"/>
    </location>
</feature>
<feature type="transmembrane region" description="Helical" evidence="2">
    <location>
        <begin position="123"/>
        <end position="144"/>
    </location>
</feature>
<name>A0AAD5TKS0_9FUNG</name>
<comment type="caution">
    <text evidence="4">The sequence shown here is derived from an EMBL/GenBank/DDBJ whole genome shotgun (WGS) entry which is preliminary data.</text>
</comment>
<sequence>MRHIGPRPLFVALLPLLLVALLLNTLSQALPRLFTASPTYLATPQQPSPPPDAATYLATHPPTRIGFWKECTGSAPCTDLQLACGADAQPDTTALQNTPLEGLAAQFGHKQAQLCPRVNAARVLMALSLFAGAVAVFAVALRLAGVSSNGAAVVPGLFAVSAAGLMCVMHLAAVGLLASVKNILDSLAELTRSLHPATGTSTTLSTVTTEYALSASFWLVIAAAAVSCALLPLAIVLAVHPASRRASLLPYPPLSGANNPPRAAKATSTTTLPLASLTTPPRRSATHQHHQLRHADSGTGLIDDANHDRYYNYDDNESAEPLYRRSGGGGGTAANPTTTNRPRHHSASTTASPPMTVIGAPYDDARSISSSSSSEDDEYGIPSPPPMMARPAGGVAGVRISTGSGGDHPPATTNTPLSWRR</sequence>
<dbReference type="EMBL" id="JADGJQ010000023">
    <property type="protein sequence ID" value="KAJ3178947.1"/>
    <property type="molecule type" value="Genomic_DNA"/>
</dbReference>
<evidence type="ECO:0000256" key="3">
    <source>
        <dbReference type="SAM" id="SignalP"/>
    </source>
</evidence>
<accession>A0AAD5TKS0</accession>
<feature type="compositionally biased region" description="Polar residues" evidence="1">
    <location>
        <begin position="411"/>
        <end position="421"/>
    </location>
</feature>